<dbReference type="AlphaFoldDB" id="A0A914Y9L8"/>
<accession>A0A914Y9L8</accession>
<keyword evidence="1" id="KW-0812">Transmembrane</keyword>
<evidence type="ECO:0000313" key="3">
    <source>
        <dbReference type="WBParaSite" id="PSU_v2.g15975.t1"/>
    </source>
</evidence>
<evidence type="ECO:0000256" key="1">
    <source>
        <dbReference type="SAM" id="Phobius"/>
    </source>
</evidence>
<dbReference type="Proteomes" id="UP000887577">
    <property type="component" value="Unplaced"/>
</dbReference>
<protein>
    <submittedName>
        <fullName evidence="3">Uncharacterized protein</fullName>
    </submittedName>
</protein>
<proteinExistence type="predicted"/>
<keyword evidence="2" id="KW-1185">Reference proteome</keyword>
<sequence length="79" mass="8907">MSAVLRSIWQHVVLTKRAYMNPHEDFGRANIFRAAISTYFGLFLLLKWNSSRKAKALKNEKSTKKQAIADDALARAGLA</sequence>
<reference evidence="3" key="1">
    <citation type="submission" date="2022-11" db="UniProtKB">
        <authorList>
            <consortium name="WormBaseParasite"/>
        </authorList>
    </citation>
    <scope>IDENTIFICATION</scope>
</reference>
<name>A0A914Y9L8_9BILA</name>
<feature type="transmembrane region" description="Helical" evidence="1">
    <location>
        <begin position="31"/>
        <end position="48"/>
    </location>
</feature>
<keyword evidence="1" id="KW-0472">Membrane</keyword>
<evidence type="ECO:0000313" key="2">
    <source>
        <dbReference type="Proteomes" id="UP000887577"/>
    </source>
</evidence>
<keyword evidence="1" id="KW-1133">Transmembrane helix</keyword>
<organism evidence="2 3">
    <name type="scientific">Panagrolaimus superbus</name>
    <dbReference type="NCBI Taxonomy" id="310955"/>
    <lineage>
        <taxon>Eukaryota</taxon>
        <taxon>Metazoa</taxon>
        <taxon>Ecdysozoa</taxon>
        <taxon>Nematoda</taxon>
        <taxon>Chromadorea</taxon>
        <taxon>Rhabditida</taxon>
        <taxon>Tylenchina</taxon>
        <taxon>Panagrolaimomorpha</taxon>
        <taxon>Panagrolaimoidea</taxon>
        <taxon>Panagrolaimidae</taxon>
        <taxon>Panagrolaimus</taxon>
    </lineage>
</organism>
<dbReference type="WBParaSite" id="PSU_v2.g15975.t1">
    <property type="protein sequence ID" value="PSU_v2.g15975.t1"/>
    <property type="gene ID" value="PSU_v2.g15975"/>
</dbReference>